<protein>
    <submittedName>
        <fullName evidence="2">Uncharacterized protein</fullName>
    </submittedName>
</protein>
<dbReference type="OrthoDB" id="2382191at2"/>
<sequence length="87" mass="10168">MNHEDQKRSERRQFDDKFEENMHKQYTDIEEEYHAAYPNTPAPWTMGFLRAVFSRDGKGVLLWALVGIAVAVALWMAYLALYPNGNF</sequence>
<evidence type="ECO:0000313" key="3">
    <source>
        <dbReference type="Proteomes" id="UP000027931"/>
    </source>
</evidence>
<name>A0A074LK46_9BACL</name>
<dbReference type="RefSeq" id="WP_038090094.1">
    <property type="nucleotide sequence ID" value="NZ_JMIR01000021.1"/>
</dbReference>
<feature type="transmembrane region" description="Helical" evidence="1">
    <location>
        <begin position="60"/>
        <end position="81"/>
    </location>
</feature>
<keyword evidence="1" id="KW-0472">Membrane</keyword>
<keyword evidence="1" id="KW-1133">Transmembrane helix</keyword>
<evidence type="ECO:0000256" key="1">
    <source>
        <dbReference type="SAM" id="Phobius"/>
    </source>
</evidence>
<evidence type="ECO:0000313" key="2">
    <source>
        <dbReference type="EMBL" id="KEO82526.1"/>
    </source>
</evidence>
<dbReference type="AlphaFoldDB" id="A0A074LK46"/>
<dbReference type="EMBL" id="JMIR01000021">
    <property type="protein sequence ID" value="KEO82526.1"/>
    <property type="molecule type" value="Genomic_DNA"/>
</dbReference>
<gene>
    <name evidence="2" type="ORF">EL26_14930</name>
</gene>
<keyword evidence="3" id="KW-1185">Reference proteome</keyword>
<reference evidence="2 3" key="1">
    <citation type="journal article" date="2013" name="Int. J. Syst. Evol. Microbiol.">
        <title>Tumebacillus flagellatus sp. nov., an alpha-amylase/pullulanase-producing bacterium isolated from cassava wastewater.</title>
        <authorList>
            <person name="Wang Q."/>
            <person name="Xie N."/>
            <person name="Qin Y."/>
            <person name="Shen N."/>
            <person name="Zhu J."/>
            <person name="Mi H."/>
            <person name="Huang R."/>
        </authorList>
    </citation>
    <scope>NUCLEOTIDE SEQUENCE [LARGE SCALE GENOMIC DNA]</scope>
    <source>
        <strain evidence="2 3">GST4</strain>
    </source>
</reference>
<accession>A0A074LK46</accession>
<proteinExistence type="predicted"/>
<keyword evidence="1" id="KW-0812">Transmembrane</keyword>
<comment type="caution">
    <text evidence="2">The sequence shown here is derived from an EMBL/GenBank/DDBJ whole genome shotgun (WGS) entry which is preliminary data.</text>
</comment>
<organism evidence="2 3">
    <name type="scientific">Tumebacillus flagellatus</name>
    <dbReference type="NCBI Taxonomy" id="1157490"/>
    <lineage>
        <taxon>Bacteria</taxon>
        <taxon>Bacillati</taxon>
        <taxon>Bacillota</taxon>
        <taxon>Bacilli</taxon>
        <taxon>Bacillales</taxon>
        <taxon>Alicyclobacillaceae</taxon>
        <taxon>Tumebacillus</taxon>
    </lineage>
</organism>
<dbReference type="Proteomes" id="UP000027931">
    <property type="component" value="Unassembled WGS sequence"/>
</dbReference>
<dbReference type="eggNOG" id="ENOG5033N7M">
    <property type="taxonomic scope" value="Bacteria"/>
</dbReference>
<dbReference type="STRING" id="1157490.EL26_14930"/>